<protein>
    <submittedName>
        <fullName evidence="2">Uncharacterized protein</fullName>
    </submittedName>
</protein>
<keyword evidence="1" id="KW-0732">Signal</keyword>
<organism evidence="2 3">
    <name type="scientific">Noviluteimonas caseinilytica</name>
    <dbReference type="NCBI Taxonomy" id="2675101"/>
    <lineage>
        <taxon>Bacteria</taxon>
        <taxon>Pseudomonadati</taxon>
        <taxon>Pseudomonadota</taxon>
        <taxon>Gammaproteobacteria</taxon>
        <taxon>Lysobacterales</taxon>
        <taxon>Lysobacteraceae</taxon>
        <taxon>Noviluteimonas</taxon>
    </lineage>
</organism>
<feature type="signal peptide" evidence="1">
    <location>
        <begin position="1"/>
        <end position="26"/>
    </location>
</feature>
<evidence type="ECO:0000256" key="1">
    <source>
        <dbReference type="SAM" id="SignalP"/>
    </source>
</evidence>
<dbReference type="Proteomes" id="UP000681317">
    <property type="component" value="Chromosome"/>
</dbReference>
<proteinExistence type="predicted"/>
<feature type="chain" id="PRO_5046804126" evidence="1">
    <location>
        <begin position="27"/>
        <end position="325"/>
    </location>
</feature>
<evidence type="ECO:0000313" key="3">
    <source>
        <dbReference type="Proteomes" id="UP000681317"/>
    </source>
</evidence>
<name>A0ABM7Q847_9GAMM</name>
<dbReference type="EMBL" id="AP024545">
    <property type="protein sequence ID" value="BCT93559.1"/>
    <property type="molecule type" value="Genomic_DNA"/>
</dbReference>
<dbReference type="RefSeq" id="WP_213434469.1">
    <property type="nucleotide sequence ID" value="NZ_AP024545.1"/>
</dbReference>
<evidence type="ECO:0000313" key="2">
    <source>
        <dbReference type="EMBL" id="BCT93559.1"/>
    </source>
</evidence>
<gene>
    <name evidence="2" type="ORF">LYSCAS_25830</name>
</gene>
<accession>A0ABM7Q847</accession>
<sequence length="325" mass="35837">MERQGIARRAGVVLLVALLAATGAMAAEDKAQDAKDVPFLGGMLRESHIVYPLKVGDWGFVGEHRYDDQAAGVSVRFARQGDNAGWIDVYFYPVGVVSDDDLPKFAEMERRTLEDTWLSKTGTGDIKPLATSVVKRKVNKDTNVPITTFATDFEYTYEGQHRNSAMVVAVDRLYAIKFRYSALADHASRNEVRRDIEAFAHTLLPTLDIGSSGACWDPPPIEVLAADAPDPEDGVLATTKVDDVVTTFAMRDRVLTRRSQDDPSATLMQMMVMSMTGRLYDGCTGKDSQLPEVPEGMREVRFEYRAPDAAPLQAEPMRARRAGVG</sequence>
<reference evidence="2 3" key="1">
    <citation type="submission" date="2021-03" db="EMBL/GenBank/DDBJ databases">
        <title>Complete Genome Sequences of Two Lysobacter Strains Isolated from Sea Water (Lysobacter caseinilyticus) and Soil (Lysobacter helvus) in South Korea.</title>
        <authorList>
            <person name="Watanabe Y."/>
            <person name="Arakawa K."/>
        </authorList>
    </citation>
    <scope>NUCLEOTIDE SEQUENCE [LARGE SCALE GENOMIC DNA]</scope>
    <source>
        <strain evidence="2 3">KVB24</strain>
    </source>
</reference>
<keyword evidence="3" id="KW-1185">Reference proteome</keyword>